<proteinExistence type="predicted"/>
<dbReference type="PANTHER" id="PTHR33498:SF1">
    <property type="entry name" value="TRANSPOSASE FOR INSERTION SEQUENCE ELEMENT IS1557"/>
    <property type="match status" value="1"/>
</dbReference>
<accession>A0ABS0TBG2</accession>
<evidence type="ECO:0000313" key="3">
    <source>
        <dbReference type="Proteomes" id="UP000751852"/>
    </source>
</evidence>
<evidence type="ECO:0000313" key="2">
    <source>
        <dbReference type="EMBL" id="MBI5976053.1"/>
    </source>
</evidence>
<evidence type="ECO:0000259" key="1">
    <source>
        <dbReference type="Pfam" id="PF01610"/>
    </source>
</evidence>
<feature type="non-terminal residue" evidence="2">
    <location>
        <position position="239"/>
    </location>
</feature>
<organism evidence="2 3">
    <name type="scientific">Staphylococcus canis</name>
    <dbReference type="NCBI Taxonomy" id="2724942"/>
    <lineage>
        <taxon>Bacteria</taxon>
        <taxon>Bacillati</taxon>
        <taxon>Bacillota</taxon>
        <taxon>Bacilli</taxon>
        <taxon>Bacillales</taxon>
        <taxon>Staphylococcaceae</taxon>
        <taxon>Staphylococcus</taxon>
    </lineage>
</organism>
<dbReference type="NCBIfam" id="NF033550">
    <property type="entry name" value="transpos_ISL3"/>
    <property type="match status" value="1"/>
</dbReference>
<comment type="caution">
    <text evidence="2">The sequence shown here is derived from an EMBL/GenBank/DDBJ whole genome shotgun (WGS) entry which is preliminary data.</text>
</comment>
<dbReference type="Proteomes" id="UP000751852">
    <property type="component" value="Unassembled WGS sequence"/>
</dbReference>
<reference evidence="2 3" key="1">
    <citation type="submission" date="2020-04" db="EMBL/GenBank/DDBJ databases">
        <title>Staphylococcus species from domestic dog.</title>
        <authorList>
            <person name="Paterson G.K."/>
        </authorList>
    </citation>
    <scope>NUCLEOTIDE SEQUENCE [LARGE SCALE GENOMIC DNA]</scope>
    <source>
        <strain evidence="2 3">H16/1A</strain>
    </source>
</reference>
<dbReference type="EMBL" id="JABANU010000060">
    <property type="protein sequence ID" value="MBI5976053.1"/>
    <property type="molecule type" value="Genomic_DNA"/>
</dbReference>
<feature type="non-terminal residue" evidence="2">
    <location>
        <position position="1"/>
    </location>
</feature>
<dbReference type="PANTHER" id="PTHR33498">
    <property type="entry name" value="TRANSPOSASE FOR INSERTION SEQUENCE ELEMENT IS1557"/>
    <property type="match status" value="1"/>
</dbReference>
<protein>
    <submittedName>
        <fullName evidence="2">ISL3 family transposase</fullName>
    </submittedName>
</protein>
<gene>
    <name evidence="2" type="ORF">HHH54_10895</name>
</gene>
<dbReference type="RefSeq" id="WP_198618814.1">
    <property type="nucleotide sequence ID" value="NZ_JABANU010000060.1"/>
</dbReference>
<dbReference type="InterPro" id="IPR002560">
    <property type="entry name" value="Transposase_DDE"/>
</dbReference>
<dbReference type="Pfam" id="PF01610">
    <property type="entry name" value="DDE_Tnp_ISL3"/>
    <property type="match status" value="1"/>
</dbReference>
<keyword evidence="3" id="KW-1185">Reference proteome</keyword>
<sequence length="239" mass="28553">KHLMMDEFKSVKNVSGYMSFIYADSLTHRIIDIVEDRRLKSLKDYFYRFSLEERKRVQTVSIDMYQPYIVLIQELFPNAKIIIDRFHIIQSLNRALNMARVSVMHTFKNIDRPLYNKFKRFWKLYLKPIEDLEAFEYRKVPLFKSWKTQKGIVQYLNEQNEMLSRTHFTVNQLRCHINNNDIEALLQSLENVALPDIHPKLRTVIKTLNSYIPFITNTLEYANFTNGPIEGINNKIKLI</sequence>
<name>A0ABS0TBG2_9STAP</name>
<dbReference type="InterPro" id="IPR047951">
    <property type="entry name" value="Transpos_ISL3"/>
</dbReference>
<feature type="domain" description="Transposase IS204/IS1001/IS1096/IS1165 DDE" evidence="1">
    <location>
        <begin position="3"/>
        <end position="239"/>
    </location>
</feature>